<feature type="region of interest" description="Disordered" evidence="7">
    <location>
        <begin position="198"/>
        <end position="219"/>
    </location>
</feature>
<dbReference type="InterPro" id="IPR037045">
    <property type="entry name" value="S8pro/Inhibitor_I9_sf"/>
</dbReference>
<keyword evidence="4" id="KW-0378">Hydrolase</keyword>
<dbReference type="GO" id="GO:0004252">
    <property type="term" value="F:serine-type endopeptidase activity"/>
    <property type="evidence" value="ECO:0007669"/>
    <property type="project" value="InterPro"/>
</dbReference>
<dbReference type="InterPro" id="IPR022398">
    <property type="entry name" value="Peptidase_S8_His-AS"/>
</dbReference>
<dbReference type="Pfam" id="PF05922">
    <property type="entry name" value="Inhibitor_I9"/>
    <property type="match status" value="1"/>
</dbReference>
<evidence type="ECO:0000313" key="13">
    <source>
        <dbReference type="Proteomes" id="UP000243459"/>
    </source>
</evidence>
<accession>A0A5P1F2I8</accession>
<feature type="domain" description="Inhibitor I9" evidence="11">
    <location>
        <begin position="31"/>
        <end position="116"/>
    </location>
</feature>
<keyword evidence="3 8" id="KW-0732">Signal</keyword>
<dbReference type="InterPro" id="IPR036852">
    <property type="entry name" value="Peptidase_S8/S53_dom_sf"/>
</dbReference>
<dbReference type="AlphaFoldDB" id="A0A5P1F2I8"/>
<dbReference type="Gramene" id="ONK71617">
    <property type="protein sequence ID" value="ONK71617"/>
    <property type="gene ID" value="A4U43_C04F10530"/>
</dbReference>
<sequence>MSLSFIFLLLITHHLSPASAQSSSIDDTLHTYIVHVEPPPETASLSSSSYSDNLKKWYKTFLPPSTAASSATESRILYAYKNIVTGFAARFTEQELAGLQEKPGFLHAYPDGMARLQTTHTPYFLGLHRDRPGLWNHSGYGKGVIIGVFDTGILPSHPSFSDDGMPPPPAKWKGVCEFNASDCNNKIIGARNFIKGSSSMSSSATDTAADGPNDVEGHGTHVASTAAAREYSVSFDGQSAYQPSNFSRSPLPLVYPSLLNLSATFCSNSSLDSVDVRGKVVVCDNGNVDLIEKGENVKKAGGAAMIIANYRSDGDTTDAIPHRTFVFKLNSCQL</sequence>
<keyword evidence="2" id="KW-0645">Protease</keyword>
<dbReference type="Gene3D" id="3.30.70.80">
    <property type="entry name" value="Peptidase S8 propeptide/proteinase inhibitor I9"/>
    <property type="match status" value="1"/>
</dbReference>
<feature type="signal peptide" evidence="8">
    <location>
        <begin position="1"/>
        <end position="20"/>
    </location>
</feature>
<feature type="domain" description="PA" evidence="10">
    <location>
        <begin position="252"/>
        <end position="316"/>
    </location>
</feature>
<name>A0A5P1F2I8_ASPOF</name>
<feature type="domain" description="Peptidase S8/S53" evidence="9">
    <location>
        <begin position="141"/>
        <end position="230"/>
    </location>
</feature>
<dbReference type="InterPro" id="IPR010259">
    <property type="entry name" value="S8pro/Inhibitor_I9"/>
</dbReference>
<dbReference type="Pfam" id="PF00082">
    <property type="entry name" value="Peptidase_S8"/>
    <property type="match status" value="1"/>
</dbReference>
<dbReference type="Gene3D" id="3.50.30.30">
    <property type="match status" value="1"/>
</dbReference>
<dbReference type="Gene3D" id="3.40.50.200">
    <property type="entry name" value="Peptidase S8/S53 domain"/>
    <property type="match status" value="1"/>
</dbReference>
<comment type="similarity">
    <text evidence="1 6">Belongs to the peptidase S8 family.</text>
</comment>
<evidence type="ECO:0000256" key="7">
    <source>
        <dbReference type="SAM" id="MobiDB-lite"/>
    </source>
</evidence>
<evidence type="ECO:0000256" key="6">
    <source>
        <dbReference type="PROSITE-ProRule" id="PRU01240"/>
    </source>
</evidence>
<dbReference type="PROSITE" id="PS00137">
    <property type="entry name" value="SUBTILASE_HIS"/>
    <property type="match status" value="1"/>
</dbReference>
<dbReference type="InterPro" id="IPR015500">
    <property type="entry name" value="Peptidase_S8_subtilisin-rel"/>
</dbReference>
<dbReference type="EMBL" id="CM007384">
    <property type="protein sequence ID" value="ONK71617.1"/>
    <property type="molecule type" value="Genomic_DNA"/>
</dbReference>
<evidence type="ECO:0000259" key="9">
    <source>
        <dbReference type="Pfam" id="PF00082"/>
    </source>
</evidence>
<feature type="chain" id="PRO_5024432577" description="Inhibitor I9 domain-containing protein" evidence="8">
    <location>
        <begin position="21"/>
        <end position="334"/>
    </location>
</feature>
<evidence type="ECO:0000256" key="3">
    <source>
        <dbReference type="ARBA" id="ARBA00022729"/>
    </source>
</evidence>
<protein>
    <recommendedName>
        <fullName evidence="14">Inhibitor I9 domain-containing protein</fullName>
    </recommendedName>
</protein>
<keyword evidence="5" id="KW-0720">Serine protease</keyword>
<dbReference type="PANTHER" id="PTHR10795">
    <property type="entry name" value="PROPROTEIN CONVERTASE SUBTILISIN/KEXIN"/>
    <property type="match status" value="1"/>
</dbReference>
<evidence type="ECO:0000256" key="4">
    <source>
        <dbReference type="ARBA" id="ARBA00022801"/>
    </source>
</evidence>
<keyword evidence="13" id="KW-1185">Reference proteome</keyword>
<evidence type="ECO:0000313" key="12">
    <source>
        <dbReference type="EMBL" id="ONK71617.1"/>
    </source>
</evidence>
<evidence type="ECO:0000259" key="10">
    <source>
        <dbReference type="Pfam" id="PF02225"/>
    </source>
</evidence>
<dbReference type="CDD" id="cd02120">
    <property type="entry name" value="PA_subtilisin_like"/>
    <property type="match status" value="1"/>
</dbReference>
<dbReference type="Pfam" id="PF02225">
    <property type="entry name" value="PA"/>
    <property type="match status" value="1"/>
</dbReference>
<dbReference type="InterPro" id="IPR000209">
    <property type="entry name" value="Peptidase_S8/S53_dom"/>
</dbReference>
<dbReference type="InterPro" id="IPR045051">
    <property type="entry name" value="SBT"/>
</dbReference>
<evidence type="ECO:0008006" key="14">
    <source>
        <dbReference type="Google" id="ProtNLM"/>
    </source>
</evidence>
<organism evidence="12 13">
    <name type="scientific">Asparagus officinalis</name>
    <name type="common">Garden asparagus</name>
    <dbReference type="NCBI Taxonomy" id="4686"/>
    <lineage>
        <taxon>Eukaryota</taxon>
        <taxon>Viridiplantae</taxon>
        <taxon>Streptophyta</taxon>
        <taxon>Embryophyta</taxon>
        <taxon>Tracheophyta</taxon>
        <taxon>Spermatophyta</taxon>
        <taxon>Magnoliopsida</taxon>
        <taxon>Liliopsida</taxon>
        <taxon>Asparagales</taxon>
        <taxon>Asparagaceae</taxon>
        <taxon>Asparagoideae</taxon>
        <taxon>Asparagus</taxon>
    </lineage>
</organism>
<gene>
    <name evidence="12" type="ORF">A4U43_C04F10530</name>
</gene>
<reference evidence="13" key="1">
    <citation type="journal article" date="2017" name="Nat. Commun.">
        <title>The asparagus genome sheds light on the origin and evolution of a young Y chromosome.</title>
        <authorList>
            <person name="Harkess A."/>
            <person name="Zhou J."/>
            <person name="Xu C."/>
            <person name="Bowers J.E."/>
            <person name="Van der Hulst R."/>
            <person name="Ayyampalayam S."/>
            <person name="Mercati F."/>
            <person name="Riccardi P."/>
            <person name="McKain M.R."/>
            <person name="Kakrana A."/>
            <person name="Tang H."/>
            <person name="Ray J."/>
            <person name="Groenendijk J."/>
            <person name="Arikit S."/>
            <person name="Mathioni S.M."/>
            <person name="Nakano M."/>
            <person name="Shan H."/>
            <person name="Telgmann-Rauber A."/>
            <person name="Kanno A."/>
            <person name="Yue Z."/>
            <person name="Chen H."/>
            <person name="Li W."/>
            <person name="Chen Y."/>
            <person name="Xu X."/>
            <person name="Zhang Y."/>
            <person name="Luo S."/>
            <person name="Chen H."/>
            <person name="Gao J."/>
            <person name="Mao Z."/>
            <person name="Pires J.C."/>
            <person name="Luo M."/>
            <person name="Kudrna D."/>
            <person name="Wing R.A."/>
            <person name="Meyers B.C."/>
            <person name="Yi K."/>
            <person name="Kong H."/>
            <person name="Lavrijsen P."/>
            <person name="Sunseri F."/>
            <person name="Falavigna A."/>
            <person name="Ye Y."/>
            <person name="Leebens-Mack J.H."/>
            <person name="Chen G."/>
        </authorList>
    </citation>
    <scope>NUCLEOTIDE SEQUENCE [LARGE SCALE GENOMIC DNA]</scope>
    <source>
        <strain evidence="13">cv. DH0086</strain>
    </source>
</reference>
<dbReference type="SUPFAM" id="SSF52743">
    <property type="entry name" value="Subtilisin-like"/>
    <property type="match status" value="1"/>
</dbReference>
<dbReference type="Proteomes" id="UP000243459">
    <property type="component" value="Chromosome 4"/>
</dbReference>
<dbReference type="PRINTS" id="PR00723">
    <property type="entry name" value="SUBTILISIN"/>
</dbReference>
<evidence type="ECO:0000259" key="11">
    <source>
        <dbReference type="Pfam" id="PF05922"/>
    </source>
</evidence>
<proteinExistence type="inferred from homology"/>
<dbReference type="InterPro" id="IPR003137">
    <property type="entry name" value="PA_domain"/>
</dbReference>
<evidence type="ECO:0000256" key="1">
    <source>
        <dbReference type="ARBA" id="ARBA00011073"/>
    </source>
</evidence>
<dbReference type="PROSITE" id="PS51892">
    <property type="entry name" value="SUBTILASE"/>
    <property type="match status" value="1"/>
</dbReference>
<dbReference type="OMA" id="VCEFNAS"/>
<evidence type="ECO:0000256" key="2">
    <source>
        <dbReference type="ARBA" id="ARBA00022670"/>
    </source>
</evidence>
<evidence type="ECO:0000256" key="8">
    <source>
        <dbReference type="SAM" id="SignalP"/>
    </source>
</evidence>
<evidence type="ECO:0000256" key="5">
    <source>
        <dbReference type="ARBA" id="ARBA00022825"/>
    </source>
</evidence>
<comment type="caution">
    <text evidence="6">Lacks conserved residue(s) required for the propagation of feature annotation.</text>
</comment>
<dbReference type="GO" id="GO:0006508">
    <property type="term" value="P:proteolysis"/>
    <property type="evidence" value="ECO:0007669"/>
    <property type="project" value="UniProtKB-KW"/>
</dbReference>